<name>A0A2M9XYU6_9LEPT</name>
<evidence type="ECO:0000256" key="1">
    <source>
        <dbReference type="ARBA" id="ARBA00004127"/>
    </source>
</evidence>
<dbReference type="InterPro" id="IPR030800">
    <property type="entry name" value="LmtA_Leptospira"/>
</dbReference>
<sequence>MALIEELNQQGNFLFRWRSYIPGVILFLSLLYLPFVPYFQGNYQSNLYWLSGAFLVSFAGLFVRCFTIGYTPKNTSGRNTKQQVADVVNQSGIYSLVRHPLYVGNFLMYLGPVFILRDFAFALVYIMFFYLYYERIIFAEEYFLRGKFAEGYLKWADKTPAFIPRLSGYKKPNLSFSFRNIWKREYPSLFGIIVVFTVFDLIQVYYQEPALRALDITGIWKPFHTWFFGFGLIFYVVTRIIVKTTKLLEVEGR</sequence>
<keyword evidence="6" id="KW-0808">Transferase</keyword>
<feature type="transmembrane region" description="Helical" evidence="5">
    <location>
        <begin position="186"/>
        <end position="206"/>
    </location>
</feature>
<gene>
    <name evidence="6" type="primary">lmtA</name>
    <name evidence="6" type="ORF">EHQ30_02310</name>
</gene>
<dbReference type="EMBL" id="RQFP01000001">
    <property type="protein sequence ID" value="TGK95492.1"/>
    <property type="molecule type" value="Genomic_DNA"/>
</dbReference>
<evidence type="ECO:0000313" key="7">
    <source>
        <dbReference type="Proteomes" id="UP000297891"/>
    </source>
</evidence>
<dbReference type="PANTHER" id="PTHR12714:SF9">
    <property type="entry name" value="PROTEIN-S-ISOPRENYLCYSTEINE O-METHYLTRANSFERASE"/>
    <property type="match status" value="1"/>
</dbReference>
<evidence type="ECO:0000256" key="5">
    <source>
        <dbReference type="SAM" id="Phobius"/>
    </source>
</evidence>
<accession>A0A2M9XYU6</accession>
<evidence type="ECO:0000256" key="2">
    <source>
        <dbReference type="ARBA" id="ARBA00022692"/>
    </source>
</evidence>
<evidence type="ECO:0000313" key="6">
    <source>
        <dbReference type="EMBL" id="TGK95492.1"/>
    </source>
</evidence>
<dbReference type="RefSeq" id="WP_100791706.1">
    <property type="nucleotide sequence ID" value="NZ_NPDQ01000007.1"/>
</dbReference>
<keyword evidence="3 5" id="KW-1133">Transmembrane helix</keyword>
<feature type="transmembrane region" description="Helical" evidence="5">
    <location>
        <begin position="47"/>
        <end position="70"/>
    </location>
</feature>
<comment type="subcellular location">
    <subcellularLocation>
        <location evidence="1">Endomembrane system</location>
        <topology evidence="1">Multi-pass membrane protein</topology>
    </subcellularLocation>
</comment>
<comment type="caution">
    <text evidence="6">The sequence shown here is derived from an EMBL/GenBank/DDBJ whole genome shotgun (WGS) entry which is preliminary data.</text>
</comment>
<keyword evidence="2 5" id="KW-0812">Transmembrane</keyword>
<dbReference type="OrthoDB" id="5471300at2"/>
<evidence type="ECO:0000256" key="3">
    <source>
        <dbReference type="ARBA" id="ARBA00022989"/>
    </source>
</evidence>
<keyword evidence="4 5" id="KW-0472">Membrane</keyword>
<feature type="transmembrane region" description="Helical" evidence="5">
    <location>
        <begin position="20"/>
        <end position="40"/>
    </location>
</feature>
<organism evidence="6 7">
    <name type="scientific">Leptospira brenneri</name>
    <dbReference type="NCBI Taxonomy" id="2023182"/>
    <lineage>
        <taxon>Bacteria</taxon>
        <taxon>Pseudomonadati</taxon>
        <taxon>Spirochaetota</taxon>
        <taxon>Spirochaetia</taxon>
        <taxon>Leptospirales</taxon>
        <taxon>Leptospiraceae</taxon>
        <taxon>Leptospira</taxon>
    </lineage>
</organism>
<dbReference type="Pfam" id="PF04191">
    <property type="entry name" value="PEMT"/>
    <property type="match status" value="1"/>
</dbReference>
<dbReference type="NCBIfam" id="TIGR04571">
    <property type="entry name" value="LmtA_Leptospira"/>
    <property type="match status" value="1"/>
</dbReference>
<feature type="transmembrane region" description="Helical" evidence="5">
    <location>
        <begin position="106"/>
        <end position="133"/>
    </location>
</feature>
<protein>
    <submittedName>
        <fullName evidence="6">Lipid A Kdo2 1-phosphate O-methyltransferase</fullName>
    </submittedName>
</protein>
<keyword evidence="6" id="KW-0489">Methyltransferase</keyword>
<dbReference type="GO" id="GO:0012505">
    <property type="term" value="C:endomembrane system"/>
    <property type="evidence" value="ECO:0007669"/>
    <property type="project" value="UniProtKB-SubCell"/>
</dbReference>
<dbReference type="GO" id="GO:0032259">
    <property type="term" value="P:methylation"/>
    <property type="evidence" value="ECO:0007669"/>
    <property type="project" value="UniProtKB-KW"/>
</dbReference>
<dbReference type="AlphaFoldDB" id="A0A2M9XYU6"/>
<proteinExistence type="predicted"/>
<reference evidence="6" key="1">
    <citation type="journal article" date="2019" name="PLoS Negl. Trop. Dis.">
        <title>Revisiting the worldwide diversity of Leptospira species in the environment.</title>
        <authorList>
            <person name="Vincent A.T."/>
            <person name="Schiettekatte O."/>
            <person name="Bourhy P."/>
            <person name="Veyrier F.J."/>
            <person name="Picardeau M."/>
        </authorList>
    </citation>
    <scope>NUCLEOTIDE SEQUENCE [LARGE SCALE GENOMIC DNA]</scope>
    <source>
        <strain evidence="6">201800277</strain>
    </source>
</reference>
<dbReference type="PANTHER" id="PTHR12714">
    <property type="entry name" value="PROTEIN-S ISOPRENYLCYSTEINE O-METHYLTRANSFERASE"/>
    <property type="match status" value="1"/>
</dbReference>
<feature type="transmembrane region" description="Helical" evidence="5">
    <location>
        <begin position="226"/>
        <end position="242"/>
    </location>
</feature>
<dbReference type="Gene3D" id="1.20.120.1630">
    <property type="match status" value="1"/>
</dbReference>
<keyword evidence="7" id="KW-1185">Reference proteome</keyword>
<dbReference type="InterPro" id="IPR007318">
    <property type="entry name" value="Phopholipid_MeTrfase"/>
</dbReference>
<evidence type="ECO:0000256" key="4">
    <source>
        <dbReference type="ARBA" id="ARBA00023136"/>
    </source>
</evidence>
<dbReference type="Proteomes" id="UP000297891">
    <property type="component" value="Unassembled WGS sequence"/>
</dbReference>
<dbReference type="GO" id="GO:0008168">
    <property type="term" value="F:methyltransferase activity"/>
    <property type="evidence" value="ECO:0007669"/>
    <property type="project" value="UniProtKB-KW"/>
</dbReference>